<proteinExistence type="inferred from homology"/>
<sequence length="635" mass="70503">MLPAQLVLGFLKTVYKGLTLPTWTPWTSYFDPNSQAFSTHKVSHPMATDRLQGVSQWNPARLCLILALSLWSLTMVPSGNANRLQRRTTNDFHFFNYMRLTFNLSEEFLQNKPATDIDGNPIPDYDVVYTFDQLIDHTDPDLGTFQQRYYLTWEHYRPGGPIVLLNPGEQSIEGLAAIVTNRSMAGTIAQATNGAVIVLEQRFYGLSNPYPSLTVSNLKYHTIEQAVDDLVYFAQNVELAMPGGNTAAIRPNQTAWILIGGSYSGALTAWTMGHRPGTFWAGYSSSGVVQPLLDFWQYWEPARNHMPANCSADVQRVVGYIDDAIASENSTLISQIQTSFGVQGVELFPFLNLLSQPVGEWQMLDIATDEQSGFYQFCDLLETPRGASLERPAEGVGLERAFENWSSWMREDWLPRICQGFDTRLCITFSLLGYRDTQIDNSQRSWLWTVCSETGWLQTGAPEGNPTIVSRFLSVSALEGHCMETFPGAFESGTFGSRVDATTAKYKGWNLTVDHLFVVNGRRDPWLGVSHSAPAVNITSTELQPIYLTDGFHCSDMSRINSRFDESIANVYREASTTFQSWVSDFNTLVSTGEVPGFAGPRDGEIGGRSGSTSFSATLAFSSAIVVVAGSLLFI</sequence>
<dbReference type="Pfam" id="PF05577">
    <property type="entry name" value="Peptidase_S28"/>
    <property type="match status" value="1"/>
</dbReference>
<dbReference type="Gene3D" id="3.40.50.1820">
    <property type="entry name" value="alpha/beta hydrolase"/>
    <property type="match status" value="2"/>
</dbReference>
<dbReference type="GO" id="GO:0006508">
    <property type="term" value="P:proteolysis"/>
    <property type="evidence" value="ECO:0007669"/>
    <property type="project" value="UniProtKB-KW"/>
</dbReference>
<dbReference type="PANTHER" id="PTHR11010:SF23">
    <property type="entry name" value="SERINE PEPTIDASE"/>
    <property type="match status" value="1"/>
</dbReference>
<name>A0A5C3KMY4_COPMA</name>
<dbReference type="GO" id="GO:0070008">
    <property type="term" value="F:serine-type exopeptidase activity"/>
    <property type="evidence" value="ECO:0007669"/>
    <property type="project" value="InterPro"/>
</dbReference>
<evidence type="ECO:0000256" key="2">
    <source>
        <dbReference type="ARBA" id="ARBA00022670"/>
    </source>
</evidence>
<accession>A0A5C3KMY4</accession>
<evidence type="ECO:0000256" key="5">
    <source>
        <dbReference type="ARBA" id="ARBA00023180"/>
    </source>
</evidence>
<keyword evidence="3" id="KW-0732">Signal</keyword>
<dbReference type="EMBL" id="ML210263">
    <property type="protein sequence ID" value="TFK21622.1"/>
    <property type="molecule type" value="Genomic_DNA"/>
</dbReference>
<keyword evidence="5" id="KW-0325">Glycoprotein</keyword>
<gene>
    <name evidence="6" type="ORF">FA15DRAFT_672436</name>
</gene>
<keyword evidence="4" id="KW-0378">Hydrolase</keyword>
<protein>
    <recommendedName>
        <fullName evidence="8">Peptidase S28</fullName>
    </recommendedName>
</protein>
<evidence type="ECO:0000256" key="1">
    <source>
        <dbReference type="ARBA" id="ARBA00011079"/>
    </source>
</evidence>
<dbReference type="GO" id="GO:0008239">
    <property type="term" value="F:dipeptidyl-peptidase activity"/>
    <property type="evidence" value="ECO:0007669"/>
    <property type="project" value="TreeGrafter"/>
</dbReference>
<evidence type="ECO:0008006" key="8">
    <source>
        <dbReference type="Google" id="ProtNLM"/>
    </source>
</evidence>
<dbReference type="Proteomes" id="UP000307440">
    <property type="component" value="Unassembled WGS sequence"/>
</dbReference>
<keyword evidence="7" id="KW-1185">Reference proteome</keyword>
<dbReference type="AlphaFoldDB" id="A0A5C3KMY4"/>
<dbReference type="PANTHER" id="PTHR11010">
    <property type="entry name" value="PROTEASE S28 PRO-X CARBOXYPEPTIDASE-RELATED"/>
    <property type="match status" value="1"/>
</dbReference>
<dbReference type="SUPFAM" id="SSF53474">
    <property type="entry name" value="alpha/beta-Hydrolases"/>
    <property type="match status" value="1"/>
</dbReference>
<organism evidence="6 7">
    <name type="scientific">Coprinopsis marcescibilis</name>
    <name type="common">Agaric fungus</name>
    <name type="synonym">Psathyrella marcescibilis</name>
    <dbReference type="NCBI Taxonomy" id="230819"/>
    <lineage>
        <taxon>Eukaryota</taxon>
        <taxon>Fungi</taxon>
        <taxon>Dikarya</taxon>
        <taxon>Basidiomycota</taxon>
        <taxon>Agaricomycotina</taxon>
        <taxon>Agaricomycetes</taxon>
        <taxon>Agaricomycetidae</taxon>
        <taxon>Agaricales</taxon>
        <taxon>Agaricineae</taxon>
        <taxon>Psathyrellaceae</taxon>
        <taxon>Coprinopsis</taxon>
    </lineage>
</organism>
<keyword evidence="2" id="KW-0645">Protease</keyword>
<reference evidence="6 7" key="1">
    <citation type="journal article" date="2019" name="Nat. Ecol. Evol.">
        <title>Megaphylogeny resolves global patterns of mushroom evolution.</title>
        <authorList>
            <person name="Varga T."/>
            <person name="Krizsan K."/>
            <person name="Foldi C."/>
            <person name="Dima B."/>
            <person name="Sanchez-Garcia M."/>
            <person name="Sanchez-Ramirez S."/>
            <person name="Szollosi G.J."/>
            <person name="Szarkandi J.G."/>
            <person name="Papp V."/>
            <person name="Albert L."/>
            <person name="Andreopoulos W."/>
            <person name="Angelini C."/>
            <person name="Antonin V."/>
            <person name="Barry K.W."/>
            <person name="Bougher N.L."/>
            <person name="Buchanan P."/>
            <person name="Buyck B."/>
            <person name="Bense V."/>
            <person name="Catcheside P."/>
            <person name="Chovatia M."/>
            <person name="Cooper J."/>
            <person name="Damon W."/>
            <person name="Desjardin D."/>
            <person name="Finy P."/>
            <person name="Geml J."/>
            <person name="Haridas S."/>
            <person name="Hughes K."/>
            <person name="Justo A."/>
            <person name="Karasinski D."/>
            <person name="Kautmanova I."/>
            <person name="Kiss B."/>
            <person name="Kocsube S."/>
            <person name="Kotiranta H."/>
            <person name="LaButti K.M."/>
            <person name="Lechner B.E."/>
            <person name="Liimatainen K."/>
            <person name="Lipzen A."/>
            <person name="Lukacs Z."/>
            <person name="Mihaltcheva S."/>
            <person name="Morgado L.N."/>
            <person name="Niskanen T."/>
            <person name="Noordeloos M.E."/>
            <person name="Ohm R.A."/>
            <person name="Ortiz-Santana B."/>
            <person name="Ovrebo C."/>
            <person name="Racz N."/>
            <person name="Riley R."/>
            <person name="Savchenko A."/>
            <person name="Shiryaev A."/>
            <person name="Soop K."/>
            <person name="Spirin V."/>
            <person name="Szebenyi C."/>
            <person name="Tomsovsky M."/>
            <person name="Tulloss R.E."/>
            <person name="Uehling J."/>
            <person name="Grigoriev I.V."/>
            <person name="Vagvolgyi C."/>
            <person name="Papp T."/>
            <person name="Martin F.M."/>
            <person name="Miettinen O."/>
            <person name="Hibbett D.S."/>
            <person name="Nagy L.G."/>
        </authorList>
    </citation>
    <scope>NUCLEOTIDE SEQUENCE [LARGE SCALE GENOMIC DNA]</scope>
    <source>
        <strain evidence="6 7">CBS 121175</strain>
    </source>
</reference>
<dbReference type="InterPro" id="IPR029058">
    <property type="entry name" value="AB_hydrolase_fold"/>
</dbReference>
<comment type="similarity">
    <text evidence="1">Belongs to the peptidase S28 family.</text>
</comment>
<evidence type="ECO:0000256" key="4">
    <source>
        <dbReference type="ARBA" id="ARBA00022801"/>
    </source>
</evidence>
<dbReference type="InterPro" id="IPR008758">
    <property type="entry name" value="Peptidase_S28"/>
</dbReference>
<dbReference type="OrthoDB" id="1735038at2759"/>
<evidence type="ECO:0000256" key="3">
    <source>
        <dbReference type="ARBA" id="ARBA00022729"/>
    </source>
</evidence>
<evidence type="ECO:0000313" key="6">
    <source>
        <dbReference type="EMBL" id="TFK21622.1"/>
    </source>
</evidence>
<evidence type="ECO:0000313" key="7">
    <source>
        <dbReference type="Proteomes" id="UP000307440"/>
    </source>
</evidence>